<dbReference type="Proteomes" id="UP001060085">
    <property type="component" value="Linkage Group LG04"/>
</dbReference>
<proteinExistence type="predicted"/>
<name>A0ACC0AYN5_CATRO</name>
<organism evidence="1 2">
    <name type="scientific">Catharanthus roseus</name>
    <name type="common">Madagascar periwinkle</name>
    <name type="synonym">Vinca rosea</name>
    <dbReference type="NCBI Taxonomy" id="4058"/>
    <lineage>
        <taxon>Eukaryota</taxon>
        <taxon>Viridiplantae</taxon>
        <taxon>Streptophyta</taxon>
        <taxon>Embryophyta</taxon>
        <taxon>Tracheophyta</taxon>
        <taxon>Spermatophyta</taxon>
        <taxon>Magnoliopsida</taxon>
        <taxon>eudicotyledons</taxon>
        <taxon>Gunneridae</taxon>
        <taxon>Pentapetalae</taxon>
        <taxon>asterids</taxon>
        <taxon>lamiids</taxon>
        <taxon>Gentianales</taxon>
        <taxon>Apocynaceae</taxon>
        <taxon>Rauvolfioideae</taxon>
        <taxon>Vinceae</taxon>
        <taxon>Catharanthinae</taxon>
        <taxon>Catharanthus</taxon>
    </lineage>
</organism>
<reference evidence="2" key="1">
    <citation type="journal article" date="2023" name="Nat. Plants">
        <title>Single-cell RNA sequencing provides a high-resolution roadmap for understanding the multicellular compartmentation of specialized metabolism.</title>
        <authorList>
            <person name="Sun S."/>
            <person name="Shen X."/>
            <person name="Li Y."/>
            <person name="Li Y."/>
            <person name="Wang S."/>
            <person name="Li R."/>
            <person name="Zhang H."/>
            <person name="Shen G."/>
            <person name="Guo B."/>
            <person name="Wei J."/>
            <person name="Xu J."/>
            <person name="St-Pierre B."/>
            <person name="Chen S."/>
            <person name="Sun C."/>
        </authorList>
    </citation>
    <scope>NUCLEOTIDE SEQUENCE [LARGE SCALE GENOMIC DNA]</scope>
</reference>
<gene>
    <name evidence="1" type="ORF">M9H77_15818</name>
</gene>
<evidence type="ECO:0000313" key="2">
    <source>
        <dbReference type="Proteomes" id="UP001060085"/>
    </source>
</evidence>
<dbReference type="EMBL" id="CM044704">
    <property type="protein sequence ID" value="KAI5665965.1"/>
    <property type="molecule type" value="Genomic_DNA"/>
</dbReference>
<comment type="caution">
    <text evidence="1">The sequence shown here is derived from an EMBL/GenBank/DDBJ whole genome shotgun (WGS) entry which is preliminary data.</text>
</comment>
<sequence>MSAPEKVALIVLVKNQLEVVASIKQVRYAAKHVLIGFHMNQKYQKPLPFEGPNLGRKGSSSLLRFCKNLLLHTCIMPIVNSKICGKRLFKFLATSGLVALVIYIYVTKHPCCQFARTLLFEDPLVNFDSPTNLNHTVFAISGSRNTWTNRRWYVEAWWRPNKTRGYVFMDEAPIEHLPWPSSSPPLRIPDNNSSLPTAIRMLRIIEDAFKEESKGEVRWFVMADDDTFLLVDNLMEVLSKYDHGKYFYIGMSSECVAPNWITSFEMAFGGAGFALSYPLAKSLAKNMDSCIERYHPTLLRSDHMLQSCIADLGVPLTKEKGFHQMDFHGDISGFLSAHPQTPLLSLHRLHATNPIFPSMDHKNSTRNLIRAAKLDESRLLQQSICYYHIKNWSISVSWGYTVQIYQEFIPPSILHRPIATFAEWMRGAQPPFMFNSRNLPKNPCEAPNVLYFDSVGENRGNHFVTTIYTKKGSLPDCSSSRINGSFEHISKAHVLSPRRRLQTGGGSRRECCEVVELVGMGSLLGVKLRDCMKDEMVH</sequence>
<keyword evidence="2" id="KW-1185">Reference proteome</keyword>
<protein>
    <submittedName>
        <fullName evidence="1">Uncharacterized protein</fullName>
    </submittedName>
</protein>
<evidence type="ECO:0000313" key="1">
    <source>
        <dbReference type="EMBL" id="KAI5665965.1"/>
    </source>
</evidence>
<accession>A0ACC0AYN5</accession>